<organism evidence="2">
    <name type="scientific">Cladocopium goreaui</name>
    <dbReference type="NCBI Taxonomy" id="2562237"/>
    <lineage>
        <taxon>Eukaryota</taxon>
        <taxon>Sar</taxon>
        <taxon>Alveolata</taxon>
        <taxon>Dinophyceae</taxon>
        <taxon>Suessiales</taxon>
        <taxon>Symbiodiniaceae</taxon>
        <taxon>Cladocopium</taxon>
    </lineage>
</organism>
<protein>
    <submittedName>
        <fullName evidence="2">Uncharacterized protein</fullName>
    </submittedName>
</protein>
<name>A0A9P1DK17_9DINO</name>
<reference evidence="3" key="2">
    <citation type="submission" date="2024-04" db="EMBL/GenBank/DDBJ databases">
        <authorList>
            <person name="Chen Y."/>
            <person name="Shah S."/>
            <person name="Dougan E. K."/>
            <person name="Thang M."/>
            <person name="Chan C."/>
        </authorList>
    </citation>
    <scope>NUCLEOTIDE SEQUENCE [LARGE SCALE GENOMIC DNA]</scope>
</reference>
<keyword evidence="4" id="KW-1185">Reference proteome</keyword>
<feature type="compositionally biased region" description="Basic and acidic residues" evidence="1">
    <location>
        <begin position="57"/>
        <end position="74"/>
    </location>
</feature>
<evidence type="ECO:0000313" key="4">
    <source>
        <dbReference type="Proteomes" id="UP001152797"/>
    </source>
</evidence>
<feature type="compositionally biased region" description="Polar residues" evidence="1">
    <location>
        <begin position="79"/>
        <end position="88"/>
    </location>
</feature>
<feature type="compositionally biased region" description="Basic and acidic residues" evidence="1">
    <location>
        <begin position="20"/>
        <end position="31"/>
    </location>
</feature>
<feature type="region of interest" description="Disordered" evidence="1">
    <location>
        <begin position="173"/>
        <end position="244"/>
    </location>
</feature>
<dbReference type="EMBL" id="CAMXCT030005212">
    <property type="protein sequence ID" value="CAL4799017.1"/>
    <property type="molecule type" value="Genomic_DNA"/>
</dbReference>
<feature type="compositionally biased region" description="Basic and acidic residues" evidence="1">
    <location>
        <begin position="89"/>
        <end position="121"/>
    </location>
</feature>
<dbReference type="EMBL" id="CAMXCT020005212">
    <property type="protein sequence ID" value="CAL1165080.1"/>
    <property type="molecule type" value="Genomic_DNA"/>
</dbReference>
<feature type="region of interest" description="Disordered" evidence="1">
    <location>
        <begin position="20"/>
        <end position="144"/>
    </location>
</feature>
<accession>A0A9P1DK17</accession>
<evidence type="ECO:0000256" key="1">
    <source>
        <dbReference type="SAM" id="MobiDB-lite"/>
    </source>
</evidence>
<evidence type="ECO:0000313" key="3">
    <source>
        <dbReference type="EMBL" id="CAL1165080.1"/>
    </source>
</evidence>
<proteinExistence type="predicted"/>
<sequence>MRLEEQGTSVLKDLGCSLAKTDHQRESKEHSPANQAGDVCFGEFGQGGSWGGPSALEDLRCSADKTEYQREKGGPPETARSTAKQTRSVLEDLGRSADKTEHQGEKGTETDEVGRAGDVRFEGFGLLTGQNGPPEGEQGAQPSKPSWRRLFWRIWAGWKLGRSVRFGGFALLSGQNGVPERERSTEAQPQETGGHITKDQLGKPALRNFGGSLTKAGHLKQQGAPPSKPGLGELGRSVLQDLGR</sequence>
<reference evidence="2" key="1">
    <citation type="submission" date="2022-10" db="EMBL/GenBank/DDBJ databases">
        <authorList>
            <person name="Chen Y."/>
            <person name="Dougan E. K."/>
            <person name="Chan C."/>
            <person name="Rhodes N."/>
            <person name="Thang M."/>
        </authorList>
    </citation>
    <scope>NUCLEOTIDE SEQUENCE</scope>
</reference>
<dbReference type="EMBL" id="CAMXCT010005212">
    <property type="protein sequence ID" value="CAI4011705.1"/>
    <property type="molecule type" value="Genomic_DNA"/>
</dbReference>
<dbReference type="Proteomes" id="UP001152797">
    <property type="component" value="Unassembled WGS sequence"/>
</dbReference>
<comment type="caution">
    <text evidence="2">The sequence shown here is derived from an EMBL/GenBank/DDBJ whole genome shotgun (WGS) entry which is preliminary data.</text>
</comment>
<evidence type="ECO:0000313" key="2">
    <source>
        <dbReference type="EMBL" id="CAI4011705.1"/>
    </source>
</evidence>
<dbReference type="AlphaFoldDB" id="A0A9P1DK17"/>
<gene>
    <name evidence="2" type="ORF">C1SCF055_LOCUS36840</name>
</gene>